<organism evidence="6 7">
    <name type="scientific">Amycolatopsis rifamycinica</name>
    <dbReference type="NCBI Taxonomy" id="287986"/>
    <lineage>
        <taxon>Bacteria</taxon>
        <taxon>Bacillati</taxon>
        <taxon>Actinomycetota</taxon>
        <taxon>Actinomycetes</taxon>
        <taxon>Pseudonocardiales</taxon>
        <taxon>Pseudonocardiaceae</taxon>
        <taxon>Amycolatopsis</taxon>
    </lineage>
</organism>
<evidence type="ECO:0000256" key="3">
    <source>
        <dbReference type="ARBA" id="ARBA00023012"/>
    </source>
</evidence>
<dbReference type="InterPro" id="IPR050482">
    <property type="entry name" value="Sensor_HK_TwoCompSys"/>
</dbReference>
<dbReference type="InterPro" id="IPR003594">
    <property type="entry name" value="HATPase_dom"/>
</dbReference>
<dbReference type="PANTHER" id="PTHR24421">
    <property type="entry name" value="NITRATE/NITRITE SENSOR PROTEIN NARX-RELATED"/>
    <property type="match status" value="1"/>
</dbReference>
<dbReference type="OrthoDB" id="5125370at2"/>
<keyword evidence="1" id="KW-0808">Transferase</keyword>
<evidence type="ECO:0000256" key="2">
    <source>
        <dbReference type="ARBA" id="ARBA00022777"/>
    </source>
</evidence>
<keyword evidence="3" id="KW-0902">Two-component regulatory system</keyword>
<feature type="transmembrane region" description="Helical" evidence="4">
    <location>
        <begin position="76"/>
        <end position="93"/>
    </location>
</feature>
<dbReference type="RefSeq" id="WP_051736027.1">
    <property type="nucleotide sequence ID" value="NZ_JMQI01000034.1"/>
</dbReference>
<keyword evidence="4" id="KW-1133">Transmembrane helix</keyword>
<dbReference type="Proteomes" id="UP000027345">
    <property type="component" value="Unassembled WGS sequence"/>
</dbReference>
<feature type="transmembrane region" description="Helical" evidence="4">
    <location>
        <begin position="99"/>
        <end position="118"/>
    </location>
</feature>
<evidence type="ECO:0000313" key="6">
    <source>
        <dbReference type="EMBL" id="KDN20921.1"/>
    </source>
</evidence>
<keyword evidence="7" id="KW-1185">Reference proteome</keyword>
<evidence type="ECO:0000256" key="4">
    <source>
        <dbReference type="SAM" id="Phobius"/>
    </source>
</evidence>
<proteinExistence type="predicted"/>
<keyword evidence="2" id="KW-0418">Kinase</keyword>
<comment type="caution">
    <text evidence="6">The sequence shown here is derived from an EMBL/GenBank/DDBJ whole genome shotgun (WGS) entry which is preliminary data.</text>
</comment>
<keyword evidence="4" id="KW-0472">Membrane</keyword>
<dbReference type="PANTHER" id="PTHR24421:SF61">
    <property type="entry name" value="OXYGEN SENSOR HISTIDINE KINASE NREB"/>
    <property type="match status" value="1"/>
</dbReference>
<dbReference type="Gene3D" id="3.30.565.10">
    <property type="entry name" value="Histidine kinase-like ATPase, C-terminal domain"/>
    <property type="match status" value="1"/>
</dbReference>
<feature type="domain" description="Histidine kinase/HSP90-like ATPase" evidence="5">
    <location>
        <begin position="304"/>
        <end position="383"/>
    </location>
</feature>
<feature type="transmembrane region" description="Helical" evidence="4">
    <location>
        <begin position="152"/>
        <end position="173"/>
    </location>
</feature>
<dbReference type="InterPro" id="IPR036890">
    <property type="entry name" value="HATPase_C_sf"/>
</dbReference>
<reference evidence="6 7" key="1">
    <citation type="submission" date="2014-05" db="EMBL/GenBank/DDBJ databases">
        <title>Draft genome sequence of Amycolatopsis rifamycinica DSM 46095.</title>
        <authorList>
            <person name="Lal R."/>
            <person name="Saxena A."/>
            <person name="Kumari R."/>
            <person name="Mukherjee U."/>
            <person name="Singh P."/>
            <person name="Sangwan N."/>
            <person name="Mahato N.K."/>
        </authorList>
    </citation>
    <scope>NUCLEOTIDE SEQUENCE [LARGE SCALE GENOMIC DNA]</scope>
    <source>
        <strain evidence="6 7">DSM 46095</strain>
    </source>
</reference>
<protein>
    <recommendedName>
        <fullName evidence="5">Histidine kinase/HSP90-like ATPase domain-containing protein</fullName>
    </recommendedName>
</protein>
<dbReference type="AlphaFoldDB" id="A0A066U0D6"/>
<evidence type="ECO:0000259" key="5">
    <source>
        <dbReference type="Pfam" id="PF02518"/>
    </source>
</evidence>
<dbReference type="eggNOG" id="COG4585">
    <property type="taxonomic scope" value="Bacteria"/>
</dbReference>
<evidence type="ECO:0000313" key="7">
    <source>
        <dbReference type="Proteomes" id="UP000027345"/>
    </source>
</evidence>
<accession>A0A066U0D6</accession>
<gene>
    <name evidence="6" type="ORF">DV20_17515</name>
</gene>
<sequence length="386" mass="39570">MGERRTTEEGDASRATDRVLFRCAAIARGSLGATGAFAAVLDAAQSPAMTLVAAGGNLAWSAFFVWCAVRRRITGGLLAVDLAEVVALCLLQGQLVSPGALPSGASWIAVLIGVRVIYGHIGVRPVAGVAGGFLVIAAYVAGQVLAGVPGAGIAQAGVYSLQNVCGLVLLALLRRVGCAADAELAEFHRSQSRARADRLRRAEEREADRRLHDTVLATLTMVGSGAITASSARLRAQARADLDVVSDLRDGDGDGAGTGLVRLDRLLRDVPARAGWPSGVRLELAACEAPAVVADAFAWAAGAALVNARRYAGVGHASLVLANEAGEIVVTVADTGRGFDPAAVPAYKYGLREAVVGRLAAIGGDAVVRSSPGRGTVVTLRWRAGG</sequence>
<name>A0A066U0D6_9PSEU</name>
<dbReference type="EMBL" id="JMQI01000034">
    <property type="protein sequence ID" value="KDN20921.1"/>
    <property type="molecule type" value="Genomic_DNA"/>
</dbReference>
<keyword evidence="4" id="KW-0812">Transmembrane</keyword>
<dbReference type="GO" id="GO:0000160">
    <property type="term" value="P:phosphorelay signal transduction system"/>
    <property type="evidence" value="ECO:0007669"/>
    <property type="project" value="UniProtKB-KW"/>
</dbReference>
<feature type="transmembrane region" description="Helical" evidence="4">
    <location>
        <begin position="125"/>
        <end position="146"/>
    </location>
</feature>
<dbReference type="SUPFAM" id="SSF55874">
    <property type="entry name" value="ATPase domain of HSP90 chaperone/DNA topoisomerase II/histidine kinase"/>
    <property type="match status" value="1"/>
</dbReference>
<feature type="transmembrane region" description="Helical" evidence="4">
    <location>
        <begin position="47"/>
        <end position="69"/>
    </location>
</feature>
<dbReference type="GO" id="GO:0016301">
    <property type="term" value="F:kinase activity"/>
    <property type="evidence" value="ECO:0007669"/>
    <property type="project" value="UniProtKB-KW"/>
</dbReference>
<dbReference type="STRING" id="287986.DV20_17515"/>
<dbReference type="Pfam" id="PF02518">
    <property type="entry name" value="HATPase_c"/>
    <property type="match status" value="1"/>
</dbReference>
<feature type="transmembrane region" description="Helical" evidence="4">
    <location>
        <begin position="20"/>
        <end position="41"/>
    </location>
</feature>
<evidence type="ECO:0000256" key="1">
    <source>
        <dbReference type="ARBA" id="ARBA00022679"/>
    </source>
</evidence>